<gene>
    <name evidence="2" type="ORF">SAMN06265371_10796</name>
</gene>
<sequence length="1331" mass="153775">MKTLNIILLLIFINVFTLNAQVAEIHLNNLSNIDQLVKSPNNKYFVTYDNSRENISVFDVKNRVLRHQINKDDFSLDENVIIKEILFSPDSSKIAIYLISGIKFSDSYIFIFDYENKKELGRLLLNDTSINISPTNFAFNNNEELILGGYGGDFYGWSYIDNTLSINNSIDYIDSFHLFLIKNIGNEVVYIVLKDKKLILVNSSKQEHIITEEIPEDFYSQPYLKDDYKFEISNNHNFISLNSGYAIKFFDLVKGEEHIIPNYNSVCLYCKPKNLEGSFTEDNENFIFPEKNNVESPDVTDYISVYNLNKKKRINKITVLSKENTKYIEIDNKIIISVDNEIYFCPINKNKINNFIYNCGKAFDSFYGDSQIKTFKSNKNYFVFGLDNTINYFNYSTGEWKTIEIKDSGDINNIVISSSDILFLTAQNSNNGASGKLIKLDLKSEKILYSMEMDDYKWFGDLKISKDNKIALFSKRLTLGSYYDFDDIVVTENRIYDIDSSLEIPVIENNNYDLMYLTNNDNYVIAYKENIGSYVYLKSTFEYVDFKPNAFYFLIDGKKILVQKNALVENETRLRRDDKTKVYNLNDINSLIDINDIKVSNKTISFLKNGAEVLNINLLSHEIIEHQKDNISSLFTLENNDNKLYLRLNSVDHFWPLFLNYSDNIDFSNSDKLKHKFFYDVMYFNNNTLLIKNFWKLNNWYYPEYMQEGGFDKGKLKKHYNLLEKSIKINYEDNSSGVYENELLFSLLKLDFDRPEQSLESREIRSGVGQQNGVATILLNYKKPIINFDNYYYINTLNEHFLKINSDYLFNDTFTEGNTEKILFEVTEFDEIYSWIENDESKFIENKITDENTIRLINKKDYSKSSNIIVTDSNEFIIFFDDNYYMASKGIFKYIWFLHNNKVYRPEQFDLKYNRPDIVLNRLGKADSTTVIAYNYQYKKRLKKMGVDYSVLEDDLNIPEIIIKNKEDLPAFTSNNILKLKLSMWDSKNDLNRINVWINDTPIYGMNGIDISTLNVKKINKEITLNLTKGENKIQLSVLNNAGVESLKETVFIESTTGKEKPDLYLISIGVSDYKNSDFNLKYAAKDASDVVSQFSKSGLYGKIHTKLLTNTEVTIESVGALSNFLQSADIDDVVMVFVASHGLLDAEYNYFLASYDIDFNAPASKGIPFDLLEAQLDNIAPLKKMMFVDACHSGEVDVDEVVVNAEIKDSPVNSRGSKGKLLKTKNKSLDQISTLSKLLFSDLRRGNGTTIISSAGGMEFAYEGEKWQNGLFTYCMLNGISTQKADLNNDGEIMLSELQAYVGEQVLQLSNGKQQPTSRIENISVDYRVW</sequence>
<dbReference type="InterPro" id="IPR015943">
    <property type="entry name" value="WD40/YVTN_repeat-like_dom_sf"/>
</dbReference>
<dbReference type="InterPro" id="IPR029030">
    <property type="entry name" value="Caspase-like_dom_sf"/>
</dbReference>
<reference evidence="2 3" key="1">
    <citation type="submission" date="2017-06" db="EMBL/GenBank/DDBJ databases">
        <authorList>
            <person name="Kim H.J."/>
            <person name="Triplett B.A."/>
        </authorList>
    </citation>
    <scope>NUCLEOTIDE SEQUENCE [LARGE SCALE GENOMIC DNA]</scope>
    <source>
        <strain evidence="2 3">DSM 29150</strain>
    </source>
</reference>
<dbReference type="Proteomes" id="UP000198384">
    <property type="component" value="Unassembled WGS sequence"/>
</dbReference>
<dbReference type="EMBL" id="FZNT01000007">
    <property type="protein sequence ID" value="SNR63002.1"/>
    <property type="molecule type" value="Genomic_DNA"/>
</dbReference>
<dbReference type="GO" id="GO:0006508">
    <property type="term" value="P:proteolysis"/>
    <property type="evidence" value="ECO:0007669"/>
    <property type="project" value="InterPro"/>
</dbReference>
<dbReference type="GO" id="GO:0004197">
    <property type="term" value="F:cysteine-type endopeptidase activity"/>
    <property type="evidence" value="ECO:0007669"/>
    <property type="project" value="InterPro"/>
</dbReference>
<dbReference type="InterPro" id="IPR011600">
    <property type="entry name" value="Pept_C14_caspase"/>
</dbReference>
<feature type="domain" description="Peptidase C14 caspase" evidence="1">
    <location>
        <begin position="1069"/>
        <end position="1319"/>
    </location>
</feature>
<dbReference type="RefSeq" id="WP_089382089.1">
    <property type="nucleotide sequence ID" value="NZ_FZNT01000007.1"/>
</dbReference>
<dbReference type="SUPFAM" id="SSF52129">
    <property type="entry name" value="Caspase-like"/>
    <property type="match status" value="1"/>
</dbReference>
<organism evidence="2 3">
    <name type="scientific">Lutibacter agarilyticus</name>
    <dbReference type="NCBI Taxonomy" id="1109740"/>
    <lineage>
        <taxon>Bacteria</taxon>
        <taxon>Pseudomonadati</taxon>
        <taxon>Bacteroidota</taxon>
        <taxon>Flavobacteriia</taxon>
        <taxon>Flavobacteriales</taxon>
        <taxon>Flavobacteriaceae</taxon>
        <taxon>Lutibacter</taxon>
    </lineage>
</organism>
<accession>A0A238XWA4</accession>
<evidence type="ECO:0000259" key="1">
    <source>
        <dbReference type="Pfam" id="PF00656"/>
    </source>
</evidence>
<protein>
    <submittedName>
        <fullName evidence="2">Caspase domain-containing protein</fullName>
    </submittedName>
</protein>
<dbReference type="Gene3D" id="3.40.50.1460">
    <property type="match status" value="1"/>
</dbReference>
<dbReference type="Pfam" id="PF00656">
    <property type="entry name" value="Peptidase_C14"/>
    <property type="match status" value="1"/>
</dbReference>
<dbReference type="SUPFAM" id="SSF82171">
    <property type="entry name" value="DPP6 N-terminal domain-like"/>
    <property type="match status" value="1"/>
</dbReference>
<dbReference type="OrthoDB" id="1492850at2"/>
<evidence type="ECO:0000313" key="3">
    <source>
        <dbReference type="Proteomes" id="UP000198384"/>
    </source>
</evidence>
<keyword evidence="3" id="KW-1185">Reference proteome</keyword>
<dbReference type="Gene3D" id="2.130.10.10">
    <property type="entry name" value="YVTN repeat-like/Quinoprotein amine dehydrogenase"/>
    <property type="match status" value="1"/>
</dbReference>
<name>A0A238XWA4_9FLAO</name>
<proteinExistence type="predicted"/>
<evidence type="ECO:0000313" key="2">
    <source>
        <dbReference type="EMBL" id="SNR63002.1"/>
    </source>
</evidence>